<gene>
    <name evidence="1" type="ORF">F5148DRAFT_451225</name>
</gene>
<keyword evidence="2" id="KW-1185">Reference proteome</keyword>
<dbReference type="Proteomes" id="UP001207468">
    <property type="component" value="Unassembled WGS sequence"/>
</dbReference>
<protein>
    <submittedName>
        <fullName evidence="1">Uncharacterized protein</fullName>
    </submittedName>
</protein>
<proteinExistence type="predicted"/>
<comment type="caution">
    <text evidence="1">The sequence shown here is derived from an EMBL/GenBank/DDBJ whole genome shotgun (WGS) entry which is preliminary data.</text>
</comment>
<name>A0ACC0U091_9AGAM</name>
<evidence type="ECO:0000313" key="2">
    <source>
        <dbReference type="Proteomes" id="UP001207468"/>
    </source>
</evidence>
<reference evidence="1" key="1">
    <citation type="submission" date="2021-03" db="EMBL/GenBank/DDBJ databases">
        <title>Evolutionary priming and transition to the ectomycorrhizal habit in an iconic lineage of mushroom-forming fungi: is preadaptation a requirement?</title>
        <authorList>
            <consortium name="DOE Joint Genome Institute"/>
            <person name="Looney B.P."/>
            <person name="Miyauchi S."/>
            <person name="Morin E."/>
            <person name="Drula E."/>
            <person name="Courty P.E."/>
            <person name="Chicoki N."/>
            <person name="Fauchery L."/>
            <person name="Kohler A."/>
            <person name="Kuo A."/>
            <person name="LaButti K."/>
            <person name="Pangilinan J."/>
            <person name="Lipzen A."/>
            <person name="Riley R."/>
            <person name="Andreopoulos W."/>
            <person name="He G."/>
            <person name="Johnson J."/>
            <person name="Barry K.W."/>
            <person name="Grigoriev I.V."/>
            <person name="Nagy L."/>
            <person name="Hibbett D."/>
            <person name="Henrissat B."/>
            <person name="Matheny P.B."/>
            <person name="Labbe J."/>
            <person name="Martin A.F."/>
        </authorList>
    </citation>
    <scope>NUCLEOTIDE SEQUENCE</scope>
    <source>
        <strain evidence="1">BPL698</strain>
    </source>
</reference>
<dbReference type="EMBL" id="JAGFNK010000286">
    <property type="protein sequence ID" value="KAI9453939.1"/>
    <property type="molecule type" value="Genomic_DNA"/>
</dbReference>
<evidence type="ECO:0000313" key="1">
    <source>
        <dbReference type="EMBL" id="KAI9453939.1"/>
    </source>
</evidence>
<sequence>MRESPPVLMSILSANEQHSPMTRSRTISVFRHCVEALYVVKDQHPQAAKEAAGNVLPAWPDAFKVPLNLDPQQDISGEHWDGLEIRIRIFRTMETVHTSLPRVLTPYLPAYVTAAFHHLQALYPTFVAYYPTDSVAVPNSSEGEPIELYKLITLLVDFVTGTTRQSKARVAFDEGTLF</sequence>
<accession>A0ACC0U091</accession>
<organism evidence="1 2">
    <name type="scientific">Russula earlei</name>
    <dbReference type="NCBI Taxonomy" id="71964"/>
    <lineage>
        <taxon>Eukaryota</taxon>
        <taxon>Fungi</taxon>
        <taxon>Dikarya</taxon>
        <taxon>Basidiomycota</taxon>
        <taxon>Agaricomycotina</taxon>
        <taxon>Agaricomycetes</taxon>
        <taxon>Russulales</taxon>
        <taxon>Russulaceae</taxon>
        <taxon>Russula</taxon>
    </lineage>
</organism>